<dbReference type="InterPro" id="IPR026711">
    <property type="entry name" value="Msl-1"/>
</dbReference>
<feature type="region of interest" description="Disordered" evidence="1">
    <location>
        <begin position="448"/>
        <end position="475"/>
    </location>
</feature>
<feature type="domain" description="PEHE" evidence="2">
    <location>
        <begin position="329"/>
        <end position="447"/>
    </location>
</feature>
<evidence type="ECO:0000313" key="4">
    <source>
        <dbReference type="RefSeq" id="XP_013785556.1"/>
    </source>
</evidence>
<dbReference type="InterPro" id="IPR029332">
    <property type="entry name" value="PEHE_dom"/>
</dbReference>
<keyword evidence="3" id="KW-1185">Reference proteome</keyword>
<dbReference type="PANTHER" id="PTHR21656:SF2">
    <property type="entry name" value="MALE-SPECIFIC LETHAL 1 HOMOLOG"/>
    <property type="match status" value="1"/>
</dbReference>
<protein>
    <submittedName>
        <fullName evidence="4">Male-specific lethal 1 homolog</fullName>
    </submittedName>
</protein>
<dbReference type="RefSeq" id="XP_013785556.1">
    <property type="nucleotide sequence ID" value="XM_013930102.2"/>
</dbReference>
<evidence type="ECO:0000259" key="2">
    <source>
        <dbReference type="PROSITE" id="PS52052"/>
    </source>
</evidence>
<feature type="compositionally biased region" description="Basic residues" evidence="1">
    <location>
        <begin position="211"/>
        <end position="220"/>
    </location>
</feature>
<name>A0ABM1BNH8_LIMPO</name>
<proteinExistence type="predicted"/>
<organism evidence="3 4">
    <name type="scientific">Limulus polyphemus</name>
    <name type="common">Atlantic horseshoe crab</name>
    <dbReference type="NCBI Taxonomy" id="6850"/>
    <lineage>
        <taxon>Eukaryota</taxon>
        <taxon>Metazoa</taxon>
        <taxon>Ecdysozoa</taxon>
        <taxon>Arthropoda</taxon>
        <taxon>Chelicerata</taxon>
        <taxon>Merostomata</taxon>
        <taxon>Xiphosura</taxon>
        <taxon>Limulidae</taxon>
        <taxon>Limulus</taxon>
    </lineage>
</organism>
<reference evidence="4" key="1">
    <citation type="submission" date="2025-08" db="UniProtKB">
        <authorList>
            <consortium name="RefSeq"/>
        </authorList>
    </citation>
    <scope>IDENTIFICATION</scope>
    <source>
        <tissue evidence="4">Muscle</tissue>
    </source>
</reference>
<evidence type="ECO:0000256" key="1">
    <source>
        <dbReference type="SAM" id="MobiDB-lite"/>
    </source>
</evidence>
<dbReference type="PANTHER" id="PTHR21656">
    <property type="entry name" value="MALE-SPECIFIC LETHAL-1 PROTEIN"/>
    <property type="match status" value="1"/>
</dbReference>
<gene>
    <name evidence="4" type="primary">LOC106469600</name>
</gene>
<dbReference type="Gene3D" id="6.10.250.2000">
    <property type="match status" value="1"/>
</dbReference>
<accession>A0ABM1BNH8</accession>
<feature type="compositionally biased region" description="Basic residues" evidence="1">
    <location>
        <begin position="461"/>
        <end position="475"/>
    </location>
</feature>
<dbReference type="Proteomes" id="UP000694941">
    <property type="component" value="Unplaced"/>
</dbReference>
<dbReference type="Pfam" id="PF15275">
    <property type="entry name" value="PEHE"/>
    <property type="match status" value="1"/>
</dbReference>
<dbReference type="GeneID" id="106469600"/>
<feature type="compositionally biased region" description="Low complexity" evidence="1">
    <location>
        <begin position="255"/>
        <end position="279"/>
    </location>
</feature>
<feature type="region of interest" description="Disordered" evidence="1">
    <location>
        <begin position="160"/>
        <end position="279"/>
    </location>
</feature>
<dbReference type="SMART" id="SM01300">
    <property type="entry name" value="PEHE"/>
    <property type="match status" value="1"/>
</dbReference>
<evidence type="ECO:0000313" key="3">
    <source>
        <dbReference type="Proteomes" id="UP000694941"/>
    </source>
</evidence>
<feature type="compositionally biased region" description="Polar residues" evidence="1">
    <location>
        <begin position="224"/>
        <end position="254"/>
    </location>
</feature>
<dbReference type="Gene3D" id="1.20.5.170">
    <property type="match status" value="1"/>
</dbReference>
<feature type="compositionally biased region" description="Low complexity" evidence="1">
    <location>
        <begin position="185"/>
        <end position="196"/>
    </location>
</feature>
<sequence length="475" mass="54715">MRYGFISSGNLNSNKFITQEMSQRATVSNITNGSDSAAAITFEESIAREYSLAAAFHDHISCTKTSEICSFVDPRNERMTLPCEIDHIYANCSDIKGQITPREDEPAQRLKEMLLFQLDLIQHQQEQLFKKDQQMSAIKQENESLKSRLERIERRMSLWKQKKGENTDTESVEGISVTSKTSDCLPNSSPVSSSLNENTKGTCGRDQTKTYSKRGRKRKYPIQPQANSTKKVTSSQSSLMKDINLNQETKASSTSENSSGISVTVSSPSSSSFHKKSLPSSVSIKIQGRVYSNRSNKRESILRTSDLYYLPVGETLPKTTSQTSVSQQEINVPKWKYHPLPSAYQMEGTEDIEDETFNKRHYKLEQDEKRRKKWDIQRMREMRMTEKLRKRYEEKKEAKKLKRNAEIKSFYPEPKDVQYIELCEKVPVVVFGKPVPSFKASEFSLPWMNNKEAPKNEPQRIYKKHKGNYRKKQKT</sequence>
<dbReference type="PROSITE" id="PS52052">
    <property type="entry name" value="PEHE"/>
    <property type="match status" value="1"/>
</dbReference>